<dbReference type="EMBL" id="DMZY01000022">
    <property type="protein sequence ID" value="HAV91680.1"/>
    <property type="molecule type" value="Genomic_DNA"/>
</dbReference>
<dbReference type="InterPro" id="IPR011990">
    <property type="entry name" value="TPR-like_helical_dom_sf"/>
</dbReference>
<feature type="repeat" description="TPR" evidence="1">
    <location>
        <begin position="312"/>
        <end position="345"/>
    </location>
</feature>
<evidence type="ECO:0000256" key="1">
    <source>
        <dbReference type="PROSITE-ProRule" id="PRU00339"/>
    </source>
</evidence>
<feature type="compositionally biased region" description="Basic and acidic residues" evidence="2">
    <location>
        <begin position="410"/>
        <end position="423"/>
    </location>
</feature>
<dbReference type="Proteomes" id="UP000264062">
    <property type="component" value="Unassembled WGS sequence"/>
</dbReference>
<keyword evidence="1" id="KW-0802">TPR repeat</keyword>
<feature type="compositionally biased region" description="Basic and acidic residues" evidence="2">
    <location>
        <begin position="258"/>
        <end position="268"/>
    </location>
</feature>
<accession>A0A350H814</accession>
<gene>
    <name evidence="3" type="ORF">DCW38_00645</name>
</gene>
<feature type="compositionally biased region" description="Low complexity" evidence="2">
    <location>
        <begin position="424"/>
        <end position="451"/>
    </location>
</feature>
<dbReference type="PROSITE" id="PS50005">
    <property type="entry name" value="TPR"/>
    <property type="match status" value="3"/>
</dbReference>
<dbReference type="Gene3D" id="1.25.40.10">
    <property type="entry name" value="Tetratricopeptide repeat domain"/>
    <property type="match status" value="4"/>
</dbReference>
<feature type="repeat" description="TPR" evidence="1">
    <location>
        <begin position="559"/>
        <end position="592"/>
    </location>
</feature>
<dbReference type="AlphaFoldDB" id="A0A350H814"/>
<feature type="compositionally biased region" description="Polar residues" evidence="2">
    <location>
        <begin position="269"/>
        <end position="281"/>
    </location>
</feature>
<feature type="region of interest" description="Disordered" evidence="2">
    <location>
        <begin position="410"/>
        <end position="456"/>
    </location>
</feature>
<feature type="repeat" description="TPR" evidence="1">
    <location>
        <begin position="115"/>
        <end position="148"/>
    </location>
</feature>
<evidence type="ECO:0008006" key="5">
    <source>
        <dbReference type="Google" id="ProtNLM"/>
    </source>
</evidence>
<evidence type="ECO:0000313" key="3">
    <source>
        <dbReference type="EMBL" id="HAV91680.1"/>
    </source>
</evidence>
<dbReference type="SMART" id="SM00028">
    <property type="entry name" value="TPR"/>
    <property type="match status" value="7"/>
</dbReference>
<dbReference type="PANTHER" id="PTHR12558:SF13">
    <property type="entry name" value="CELL DIVISION CYCLE PROTEIN 27 HOMOLOG"/>
    <property type="match status" value="1"/>
</dbReference>
<dbReference type="PANTHER" id="PTHR12558">
    <property type="entry name" value="CELL DIVISION CYCLE 16,23,27"/>
    <property type="match status" value="1"/>
</dbReference>
<dbReference type="Pfam" id="PF13432">
    <property type="entry name" value="TPR_16"/>
    <property type="match status" value="2"/>
</dbReference>
<proteinExistence type="predicted"/>
<feature type="region of interest" description="Disordered" evidence="2">
    <location>
        <begin position="250"/>
        <end position="284"/>
    </location>
</feature>
<protein>
    <recommendedName>
        <fullName evidence="5">Tetratricopeptide repeat protein</fullName>
    </recommendedName>
</protein>
<evidence type="ECO:0000313" key="4">
    <source>
        <dbReference type="Proteomes" id="UP000264062"/>
    </source>
</evidence>
<dbReference type="SUPFAM" id="SSF48452">
    <property type="entry name" value="TPR-like"/>
    <property type="match status" value="2"/>
</dbReference>
<comment type="caution">
    <text evidence="3">The sequence shown here is derived from an EMBL/GenBank/DDBJ whole genome shotgun (WGS) entry which is preliminary data.</text>
</comment>
<evidence type="ECO:0000256" key="2">
    <source>
        <dbReference type="SAM" id="MobiDB-lite"/>
    </source>
</evidence>
<name>A0A350H814_UNCW3</name>
<organism evidence="3 4">
    <name type="scientific">candidate division WOR-3 bacterium</name>
    <dbReference type="NCBI Taxonomy" id="2052148"/>
    <lineage>
        <taxon>Bacteria</taxon>
        <taxon>Bacteria division WOR-3</taxon>
    </lineage>
</organism>
<dbReference type="InterPro" id="IPR019734">
    <property type="entry name" value="TPR_rpt"/>
</dbReference>
<sequence>MASLGEAKEKARKAQNEGQYDKAIKIYMQILAALKSNPDPSFYNIIGDIYLNNLKKNAEAVENYRAALTIYVNQSWHSNAIVMAKKIIKVDPTLIEMYETIAELYKKMGSLGEALNSYILLAEKALQSNNKSLAIEAFKKTLELMPDKVEIKDKLVELYMQENNFEFAMEYLREIESYHLKRGDLPQATATRKKISQLDLKMGRPAREERKPEVIEEVKVEPPRPIPEESMDIDINDLTEGLSRQLDETFSMSQAQESHPETEQKIKSTSDNFQSSPTSNELDGLFKEDASSFGSFVELGKLQEDIDIGGAVQSYYQGADGYFETNDMQNALTVYKRIFEIKPDEDKAVKRIIEIANKIQMYNEAVLPYVHLAKQAMDKSPSDALNYANSALRIDPSCQPALQIKTALDVKRKPQSPFEEHKPVQQPASQQQVSQTQQQSAPQQQRSVQQPTPQPKIEEPAEQHLGADRFFNQQMPAEESNPMDDLAKELLEDMTNLDFLKESEHVTAKDIIKGKNEGNKPKFKIEESAPQQDQGVWSLQELLDELKEGLDQNIEESDVSSHYDLGLSFKEMGLYDMAIEEFQKSVKHKDYEVKSLEMLGVCFLEKQEYDLAESSLLRALSDKGRKEIEYLGIKYTLGKLYEAKKMTKEALKLFNEIFTFDAKFEDVEKRINALKSTPKEIEKQASQQKTEKQNDFIDFSAILKDEITSDMNLDDFDVDNFTVELTDEEKENIAKKNNKVSYM</sequence>
<reference evidence="3 4" key="1">
    <citation type="journal article" date="2018" name="Nat. Biotechnol.">
        <title>A standardized bacterial taxonomy based on genome phylogeny substantially revises the tree of life.</title>
        <authorList>
            <person name="Parks D.H."/>
            <person name="Chuvochina M."/>
            <person name="Waite D.W."/>
            <person name="Rinke C."/>
            <person name="Skarshewski A."/>
            <person name="Chaumeil P.A."/>
            <person name="Hugenholtz P."/>
        </authorList>
    </citation>
    <scope>NUCLEOTIDE SEQUENCE [LARGE SCALE GENOMIC DNA]</scope>
    <source>
        <strain evidence="3">UBA9956</strain>
    </source>
</reference>